<evidence type="ECO:0000256" key="5">
    <source>
        <dbReference type="ARBA" id="ARBA00022692"/>
    </source>
</evidence>
<keyword evidence="10 15" id="KW-0066">ATP synthesis</keyword>
<organism evidence="17 18">
    <name type="scientific">Parabacteroides chinchillae</name>
    <dbReference type="NCBI Taxonomy" id="871327"/>
    <lineage>
        <taxon>Bacteria</taxon>
        <taxon>Pseudomonadati</taxon>
        <taxon>Bacteroidota</taxon>
        <taxon>Bacteroidia</taxon>
        <taxon>Bacteroidales</taxon>
        <taxon>Tannerellaceae</taxon>
        <taxon>Parabacteroides</taxon>
    </lineage>
</organism>
<evidence type="ECO:0000256" key="10">
    <source>
        <dbReference type="ARBA" id="ARBA00023310"/>
    </source>
</evidence>
<gene>
    <name evidence="15" type="primary">atpF</name>
    <name evidence="17" type="ORF">SAMN05444001_11065</name>
</gene>
<keyword evidence="5 15" id="KW-0812">Transmembrane</keyword>
<evidence type="ECO:0000256" key="11">
    <source>
        <dbReference type="ARBA" id="ARBA00025198"/>
    </source>
</evidence>
<dbReference type="CDD" id="cd06503">
    <property type="entry name" value="ATP-synt_Fo_b"/>
    <property type="match status" value="1"/>
</dbReference>
<dbReference type="RefSeq" id="WP_103983523.1">
    <property type="nucleotide sequence ID" value="NZ_FNVS01000010.1"/>
</dbReference>
<evidence type="ECO:0000313" key="18">
    <source>
        <dbReference type="Proteomes" id="UP000236725"/>
    </source>
</evidence>
<evidence type="ECO:0000256" key="7">
    <source>
        <dbReference type="ARBA" id="ARBA00022989"/>
    </source>
</evidence>
<evidence type="ECO:0000256" key="4">
    <source>
        <dbReference type="ARBA" id="ARBA00022547"/>
    </source>
</evidence>
<evidence type="ECO:0000256" key="16">
    <source>
        <dbReference type="RuleBase" id="RU003848"/>
    </source>
</evidence>
<evidence type="ECO:0000256" key="6">
    <source>
        <dbReference type="ARBA" id="ARBA00022781"/>
    </source>
</evidence>
<accession>A0A8G2BWV3</accession>
<dbReference type="AlphaFoldDB" id="A0A8G2BWV3"/>
<comment type="subcellular location">
    <subcellularLocation>
        <location evidence="15">Cell membrane</location>
        <topology evidence="15">Single-pass membrane protein</topology>
    </subcellularLocation>
    <subcellularLocation>
        <location evidence="14">Endomembrane system</location>
        <topology evidence="14">Single-pass membrane protein</topology>
    </subcellularLocation>
</comment>
<dbReference type="GO" id="GO:0045259">
    <property type="term" value="C:proton-transporting ATP synthase complex"/>
    <property type="evidence" value="ECO:0007669"/>
    <property type="project" value="UniProtKB-KW"/>
</dbReference>
<sequence length="166" mass="18991">MSLLTPDLGLLFWMIVSFGMVLVILSKYGFPVIIKAIEQRKAYIDNSLEQARLVKEQLADVQMEADKILMDAKEKQHAILQEAITEKEKIIYEARTKAEAEARQQITEATQRIQEEKERAIRDIRSEITGLSITIAEKVIKEKIDSSGKQQQIINRLLDEVSFSKS</sequence>
<dbReference type="SUPFAM" id="SSF81573">
    <property type="entry name" value="F1F0 ATP synthase subunit B, membrane domain"/>
    <property type="match status" value="1"/>
</dbReference>
<comment type="function">
    <text evidence="12">Component of the F(0) channel, it forms part of the peripheral stalk, linking F(1) to F(0). The b'-subunit is a diverged and duplicated form of b found in plants and photosynthetic bacteria.</text>
</comment>
<comment type="caution">
    <text evidence="17">The sequence shown here is derived from an EMBL/GenBank/DDBJ whole genome shotgun (WGS) entry which is preliminary data.</text>
</comment>
<keyword evidence="2 15" id="KW-0813">Transport</keyword>
<dbReference type="InterPro" id="IPR028987">
    <property type="entry name" value="ATP_synth_B-like_membr_sf"/>
</dbReference>
<comment type="function">
    <text evidence="11 15">F(1)F(0) ATP synthase produces ATP from ADP in the presence of a proton or sodium gradient. F-type ATPases consist of two structural domains, F(1) containing the extramembraneous catalytic core and F(0) containing the membrane proton channel, linked together by a central stalk and a peripheral stalk. During catalysis, ATP synthesis in the catalytic domain of F(1) is coupled via a rotary mechanism of the central stalk subunits to proton translocation.</text>
</comment>
<keyword evidence="18" id="KW-1185">Reference proteome</keyword>
<evidence type="ECO:0000256" key="2">
    <source>
        <dbReference type="ARBA" id="ARBA00022448"/>
    </source>
</evidence>
<evidence type="ECO:0000256" key="1">
    <source>
        <dbReference type="ARBA" id="ARBA00005513"/>
    </source>
</evidence>
<keyword evidence="7 15" id="KW-1133">Transmembrane helix</keyword>
<dbReference type="Proteomes" id="UP000236725">
    <property type="component" value="Unassembled WGS sequence"/>
</dbReference>
<dbReference type="GO" id="GO:0046961">
    <property type="term" value="F:proton-transporting ATPase activity, rotational mechanism"/>
    <property type="evidence" value="ECO:0007669"/>
    <property type="project" value="TreeGrafter"/>
</dbReference>
<name>A0A8G2BWV3_9BACT</name>
<evidence type="ECO:0000256" key="15">
    <source>
        <dbReference type="HAMAP-Rule" id="MF_01398"/>
    </source>
</evidence>
<comment type="subunit">
    <text evidence="15">F-type ATPases have 2 components, F(1) - the catalytic core - and F(0) - the membrane proton channel. F(1) has five subunits: alpha(3), beta(3), gamma(1), delta(1), epsilon(1). F(0) has three main subunits: a(1), b(2) and c(10-14). The alpha and beta chains form an alternating ring which encloses part of the gamma chain. F(1) is attached to F(0) by a central stalk formed by the gamma and epsilon chains, while a peripheral stalk is formed by the delta and b chains.</text>
</comment>
<dbReference type="NCBIfam" id="TIGR01144">
    <property type="entry name" value="ATP_synt_b"/>
    <property type="match status" value="1"/>
</dbReference>
<dbReference type="InterPro" id="IPR005864">
    <property type="entry name" value="ATP_synth_F0_bsu_bac"/>
</dbReference>
<dbReference type="HAMAP" id="MF_01398">
    <property type="entry name" value="ATP_synth_b_bprime"/>
    <property type="match status" value="1"/>
</dbReference>
<dbReference type="GO" id="GO:0012505">
    <property type="term" value="C:endomembrane system"/>
    <property type="evidence" value="ECO:0007669"/>
    <property type="project" value="UniProtKB-SubCell"/>
</dbReference>
<comment type="subunit">
    <text evidence="13">F-type ATPases have 2 components, F(1) - the catalytic core - and F(0) - the membrane proton channel. F(1) has five subunits: alpha(3), beta(3), gamma(1), delta(1), epsilon(1). F(0) has four main subunits: a(1), b(2) and c(10-14). The alpha and beta chains form an alternating ring which encloses part of the gamma chain. F(1) is attached to F(0) by a central stalk formed by the gamma and epsilon chains, while a peripheral stalk is formed by the delta and b chains.</text>
</comment>
<keyword evidence="6 15" id="KW-0375">Hydrogen ion transport</keyword>
<dbReference type="InterPro" id="IPR002146">
    <property type="entry name" value="ATP_synth_b/b'su_bac/chlpt"/>
</dbReference>
<evidence type="ECO:0000256" key="12">
    <source>
        <dbReference type="ARBA" id="ARBA00025614"/>
    </source>
</evidence>
<evidence type="ECO:0000256" key="9">
    <source>
        <dbReference type="ARBA" id="ARBA00023136"/>
    </source>
</evidence>
<keyword evidence="9 15" id="KW-0472">Membrane</keyword>
<dbReference type="GO" id="GO:0005886">
    <property type="term" value="C:plasma membrane"/>
    <property type="evidence" value="ECO:0007669"/>
    <property type="project" value="UniProtKB-SubCell"/>
</dbReference>
<evidence type="ECO:0000256" key="8">
    <source>
        <dbReference type="ARBA" id="ARBA00023065"/>
    </source>
</evidence>
<dbReference type="InterPro" id="IPR050059">
    <property type="entry name" value="ATP_synthase_B_chain"/>
</dbReference>
<dbReference type="EMBL" id="FNVS01000010">
    <property type="protein sequence ID" value="SEF94802.1"/>
    <property type="molecule type" value="Genomic_DNA"/>
</dbReference>
<evidence type="ECO:0000313" key="17">
    <source>
        <dbReference type="EMBL" id="SEF94802.1"/>
    </source>
</evidence>
<evidence type="ECO:0000256" key="14">
    <source>
        <dbReference type="ARBA" id="ARBA00037847"/>
    </source>
</evidence>
<keyword evidence="4 15" id="KW-0138">CF(0)</keyword>
<dbReference type="Pfam" id="PF00430">
    <property type="entry name" value="ATP-synt_B"/>
    <property type="match status" value="1"/>
</dbReference>
<evidence type="ECO:0000256" key="13">
    <source>
        <dbReference type="ARBA" id="ARBA00026054"/>
    </source>
</evidence>
<reference evidence="17 18" key="1">
    <citation type="submission" date="2016-10" db="EMBL/GenBank/DDBJ databases">
        <authorList>
            <person name="Varghese N."/>
            <person name="Submissions S."/>
        </authorList>
    </citation>
    <scope>NUCLEOTIDE SEQUENCE [LARGE SCALE GENOMIC DNA]</scope>
    <source>
        <strain evidence="17 18">DSM 29073</strain>
    </source>
</reference>
<keyword evidence="3 15" id="KW-1003">Cell membrane</keyword>
<evidence type="ECO:0000256" key="3">
    <source>
        <dbReference type="ARBA" id="ARBA00022475"/>
    </source>
</evidence>
<comment type="similarity">
    <text evidence="1 15 16">Belongs to the ATPase B chain family.</text>
</comment>
<protein>
    <recommendedName>
        <fullName evidence="15">ATP synthase subunit b</fullName>
    </recommendedName>
    <alternativeName>
        <fullName evidence="15">ATP synthase F(0) sector subunit b</fullName>
    </alternativeName>
    <alternativeName>
        <fullName evidence="15">ATPase subunit I</fullName>
    </alternativeName>
    <alternativeName>
        <fullName evidence="15">F-type ATPase subunit b</fullName>
        <shortName evidence="15">F-ATPase subunit b</shortName>
    </alternativeName>
</protein>
<feature type="transmembrane region" description="Helical" evidence="15">
    <location>
        <begin position="12"/>
        <end position="34"/>
    </location>
</feature>
<keyword evidence="8 15" id="KW-0406">Ion transport</keyword>
<dbReference type="GO" id="GO:0046933">
    <property type="term" value="F:proton-transporting ATP synthase activity, rotational mechanism"/>
    <property type="evidence" value="ECO:0007669"/>
    <property type="project" value="UniProtKB-UniRule"/>
</dbReference>
<proteinExistence type="inferred from homology"/>
<dbReference type="PANTHER" id="PTHR33445">
    <property type="entry name" value="ATP SYNTHASE SUBUNIT B', CHLOROPLASTIC"/>
    <property type="match status" value="1"/>
</dbReference>
<dbReference type="PANTHER" id="PTHR33445:SF1">
    <property type="entry name" value="ATP SYNTHASE SUBUNIT B"/>
    <property type="match status" value="1"/>
</dbReference>